<evidence type="ECO:0000256" key="9">
    <source>
        <dbReference type="SAM" id="Phobius"/>
    </source>
</evidence>
<keyword evidence="7" id="KW-0560">Oxidoreductase</keyword>
<dbReference type="NCBIfam" id="NF038037">
    <property type="entry name" value="cytob_DsrM"/>
    <property type="match status" value="1"/>
</dbReference>
<reference evidence="11 12" key="1">
    <citation type="submission" date="2009-06" db="EMBL/GenBank/DDBJ databases">
        <title>Complete sequence of Desulfovibrio salexigens DSM 2638.</title>
        <authorList>
            <consortium name="US DOE Joint Genome Institute"/>
            <person name="Lucas S."/>
            <person name="Copeland A."/>
            <person name="Lapidus A."/>
            <person name="Glavina del Rio T."/>
            <person name="Tice H."/>
            <person name="Bruce D."/>
            <person name="Goodwin L."/>
            <person name="Pitluck S."/>
            <person name="Munk A.C."/>
            <person name="Brettin T."/>
            <person name="Detter J.C."/>
            <person name="Han C."/>
            <person name="Tapia R."/>
            <person name="Larimer F."/>
            <person name="Land M."/>
            <person name="Hauser L."/>
            <person name="Kyrpides N."/>
            <person name="Anderson I."/>
            <person name="Wall J.D."/>
            <person name="Arkin A.P."/>
            <person name="Dehal P."/>
            <person name="Chivian D."/>
            <person name="Giles B."/>
            <person name="Hazen T.C."/>
        </authorList>
    </citation>
    <scope>NUCLEOTIDE SEQUENCE [LARGE SCALE GENOMIC DNA]</scope>
    <source>
        <strain evidence="12">ATCC 14822 / DSM 2638 / NCIMB 8403 / VKM B-1763</strain>
    </source>
</reference>
<evidence type="ECO:0000256" key="6">
    <source>
        <dbReference type="ARBA" id="ARBA00022989"/>
    </source>
</evidence>
<dbReference type="Pfam" id="PF02665">
    <property type="entry name" value="Nitrate_red_gam"/>
    <property type="match status" value="1"/>
</dbReference>
<proteinExistence type="predicted"/>
<name>C6BVP2_MARSD</name>
<evidence type="ECO:0000256" key="3">
    <source>
        <dbReference type="ARBA" id="ARBA00022475"/>
    </source>
</evidence>
<dbReference type="InterPro" id="IPR047660">
    <property type="entry name" value="DsrM"/>
</dbReference>
<sequence>MNALYSLVLVFALVLIALFGVGTAHMAGLFGTLLPYVAVAVFLVGFANRIIGWAKSPVPFRIPTTGGQQKSLDFIQHDRFDNPVTPGQTFIRMVLEICCFRSLFRNTKVELRDGRVTYASSKFLWLFSLLFHYSFLLIVIRHMRLFFEPVPACIGFVEMIDGIMQLGVPRLYMSDLLILAGLGFLLSRRLQDPKLRYISLVTDYFPLLLIIGIALSGIYMRYFEHVDIMAIKKLTMGLVTFSPVIPAGVSVVFYIHLFLVCVLLVYFPFSKLMHAGGVFLSPTRNMPNDTRINHHENPWNDPNIKPHSYEAYEDEFREAMIEAGLPVEKKA</sequence>
<evidence type="ECO:0000313" key="11">
    <source>
        <dbReference type="EMBL" id="ACS78256.1"/>
    </source>
</evidence>
<dbReference type="GO" id="GO:0009055">
    <property type="term" value="F:electron transfer activity"/>
    <property type="evidence" value="ECO:0007669"/>
    <property type="project" value="TreeGrafter"/>
</dbReference>
<keyword evidence="6 9" id="KW-1133">Transmembrane helix</keyword>
<feature type="transmembrane region" description="Helical" evidence="9">
    <location>
        <begin position="163"/>
        <end position="185"/>
    </location>
</feature>
<keyword evidence="8 9" id="KW-0472">Membrane</keyword>
<keyword evidence="3" id="KW-1003">Cell membrane</keyword>
<feature type="transmembrane region" description="Helical" evidence="9">
    <location>
        <begin position="123"/>
        <end position="143"/>
    </location>
</feature>
<feature type="transmembrane region" description="Helical" evidence="9">
    <location>
        <begin position="240"/>
        <end position="267"/>
    </location>
</feature>
<dbReference type="InterPro" id="IPR023234">
    <property type="entry name" value="NarG-like_domain"/>
</dbReference>
<comment type="subcellular location">
    <subcellularLocation>
        <location evidence="1">Cell membrane</location>
        <topology evidence="1">Multi-pass membrane protein</topology>
    </subcellularLocation>
</comment>
<dbReference type="InterPro" id="IPR051936">
    <property type="entry name" value="Heme-iron_electron_transfer"/>
</dbReference>
<feature type="transmembrane region" description="Helical" evidence="9">
    <location>
        <begin position="197"/>
        <end position="220"/>
    </location>
</feature>
<dbReference type="SUPFAM" id="SSF103501">
    <property type="entry name" value="Respiratory nitrate reductase 1 gamma chain"/>
    <property type="match status" value="1"/>
</dbReference>
<dbReference type="AlphaFoldDB" id="C6BVP2"/>
<dbReference type="GO" id="GO:0005886">
    <property type="term" value="C:plasma membrane"/>
    <property type="evidence" value="ECO:0007669"/>
    <property type="project" value="UniProtKB-SubCell"/>
</dbReference>
<dbReference type="Proteomes" id="UP000002601">
    <property type="component" value="Chromosome"/>
</dbReference>
<evidence type="ECO:0000256" key="1">
    <source>
        <dbReference type="ARBA" id="ARBA00004651"/>
    </source>
</evidence>
<dbReference type="HOGENOM" id="CLU_067516_0_0_7"/>
<evidence type="ECO:0000256" key="4">
    <source>
        <dbReference type="ARBA" id="ARBA00022692"/>
    </source>
</evidence>
<evidence type="ECO:0000256" key="2">
    <source>
        <dbReference type="ARBA" id="ARBA00022448"/>
    </source>
</evidence>
<dbReference type="OrthoDB" id="9769404at2"/>
<dbReference type="EMBL" id="CP001649">
    <property type="protein sequence ID" value="ACS78256.1"/>
    <property type="molecule type" value="Genomic_DNA"/>
</dbReference>
<dbReference type="RefSeq" id="WP_012765782.1">
    <property type="nucleotide sequence ID" value="NC_012881.1"/>
</dbReference>
<evidence type="ECO:0000256" key="8">
    <source>
        <dbReference type="ARBA" id="ARBA00023136"/>
    </source>
</evidence>
<protein>
    <submittedName>
        <fullName evidence="11">Nitrate reductase gamma subunit</fullName>
    </submittedName>
</protein>
<dbReference type="PANTHER" id="PTHR30598">
    <property type="entry name" value="NITRATE REDUCTASE PRIVATE CHAPERONE, REDOX ENZYME MATURATION PROTEIN REMP FAMILY"/>
    <property type="match status" value="1"/>
</dbReference>
<dbReference type="GO" id="GO:0020037">
    <property type="term" value="F:heme binding"/>
    <property type="evidence" value="ECO:0007669"/>
    <property type="project" value="TreeGrafter"/>
</dbReference>
<evidence type="ECO:0000256" key="7">
    <source>
        <dbReference type="ARBA" id="ARBA00023002"/>
    </source>
</evidence>
<evidence type="ECO:0000256" key="5">
    <source>
        <dbReference type="ARBA" id="ARBA00022982"/>
    </source>
</evidence>
<dbReference type="GO" id="GO:0019645">
    <property type="term" value="P:anaerobic electron transport chain"/>
    <property type="evidence" value="ECO:0007669"/>
    <property type="project" value="TreeGrafter"/>
</dbReference>
<keyword evidence="12" id="KW-1185">Reference proteome</keyword>
<keyword evidence="4 9" id="KW-0812">Transmembrane</keyword>
<dbReference type="STRING" id="526222.Desal_0186"/>
<dbReference type="eggNOG" id="COG2181">
    <property type="taxonomic scope" value="Bacteria"/>
</dbReference>
<feature type="transmembrane region" description="Helical" evidence="9">
    <location>
        <begin position="33"/>
        <end position="51"/>
    </location>
</feature>
<dbReference type="InterPro" id="IPR036197">
    <property type="entry name" value="NarG-like_sf"/>
</dbReference>
<feature type="domain" description="NarG-like" evidence="10">
    <location>
        <begin position="119"/>
        <end position="275"/>
    </location>
</feature>
<accession>C6BVP2</accession>
<evidence type="ECO:0000313" key="12">
    <source>
        <dbReference type="Proteomes" id="UP000002601"/>
    </source>
</evidence>
<dbReference type="KEGG" id="dsa:Desal_0186"/>
<keyword evidence="5" id="KW-0249">Electron transport</keyword>
<dbReference type="Gene3D" id="1.20.950.20">
    <property type="entry name" value="Transmembrane di-heme cytochromes, Chain C"/>
    <property type="match status" value="1"/>
</dbReference>
<evidence type="ECO:0000259" key="10">
    <source>
        <dbReference type="Pfam" id="PF02665"/>
    </source>
</evidence>
<gene>
    <name evidence="11" type="ordered locus">Desal_0186</name>
</gene>
<organism evidence="11 12">
    <name type="scientific">Maridesulfovibrio salexigens (strain ATCC 14822 / DSM 2638 / NCIMB 8403 / VKM B-1763)</name>
    <name type="common">Desulfovibrio salexigens</name>
    <dbReference type="NCBI Taxonomy" id="526222"/>
    <lineage>
        <taxon>Bacteria</taxon>
        <taxon>Pseudomonadati</taxon>
        <taxon>Thermodesulfobacteriota</taxon>
        <taxon>Desulfovibrionia</taxon>
        <taxon>Desulfovibrionales</taxon>
        <taxon>Desulfovibrionaceae</taxon>
        <taxon>Maridesulfovibrio</taxon>
    </lineage>
</organism>
<keyword evidence="2" id="KW-0813">Transport</keyword>
<dbReference type="GO" id="GO:0008940">
    <property type="term" value="F:nitrate reductase activity"/>
    <property type="evidence" value="ECO:0007669"/>
    <property type="project" value="TreeGrafter"/>
</dbReference>
<dbReference type="PANTHER" id="PTHR30598:SF3">
    <property type="entry name" value="RESPIRATORY NITRATE REDUCTASE 1 GAMMA CHAIN"/>
    <property type="match status" value="1"/>
</dbReference>